<dbReference type="Proteomes" id="UP000759131">
    <property type="component" value="Unassembled WGS sequence"/>
</dbReference>
<dbReference type="NCBIfam" id="NF005559">
    <property type="entry name" value="PRK07231.1"/>
    <property type="match status" value="1"/>
</dbReference>
<dbReference type="EMBL" id="CAJPIZ010003273">
    <property type="protein sequence ID" value="CAG2106149.1"/>
    <property type="molecule type" value="Genomic_DNA"/>
</dbReference>
<dbReference type="PRINTS" id="PR00080">
    <property type="entry name" value="SDRFAMILY"/>
</dbReference>
<dbReference type="Gene3D" id="3.40.50.720">
    <property type="entry name" value="NAD(P)-binding Rossmann-like Domain"/>
    <property type="match status" value="1"/>
</dbReference>
<dbReference type="FunFam" id="3.40.50.720:FF:000084">
    <property type="entry name" value="Short-chain dehydrogenase reductase"/>
    <property type="match status" value="1"/>
</dbReference>
<dbReference type="OrthoDB" id="6420014at2759"/>
<dbReference type="SUPFAM" id="SSF51735">
    <property type="entry name" value="NAD(P)-binding Rossmann-fold domains"/>
    <property type="match status" value="1"/>
</dbReference>
<proteinExistence type="predicted"/>
<dbReference type="InterPro" id="IPR002347">
    <property type="entry name" value="SDR_fam"/>
</dbReference>
<dbReference type="SMART" id="SM00822">
    <property type="entry name" value="PKS_KR"/>
    <property type="match status" value="1"/>
</dbReference>
<reference evidence="2" key="1">
    <citation type="submission" date="2020-11" db="EMBL/GenBank/DDBJ databases">
        <authorList>
            <person name="Tran Van P."/>
        </authorList>
    </citation>
    <scope>NUCLEOTIDE SEQUENCE</scope>
</reference>
<dbReference type="PANTHER" id="PTHR43975:SF2">
    <property type="entry name" value="EG:BACR7A4.14 PROTEIN-RELATED"/>
    <property type="match status" value="1"/>
</dbReference>
<protein>
    <recommendedName>
        <fullName evidence="1">Ketoreductase domain-containing protein</fullName>
    </recommendedName>
</protein>
<evidence type="ECO:0000259" key="1">
    <source>
        <dbReference type="SMART" id="SM00822"/>
    </source>
</evidence>
<feature type="domain" description="Ketoreductase" evidence="1">
    <location>
        <begin position="20"/>
        <end position="202"/>
    </location>
</feature>
<keyword evidence="3" id="KW-1185">Reference proteome</keyword>
<evidence type="ECO:0000313" key="2">
    <source>
        <dbReference type="EMBL" id="CAD7625719.1"/>
    </source>
</evidence>
<dbReference type="AlphaFoldDB" id="A0A7R9PYQ0"/>
<dbReference type="PRINTS" id="PR00081">
    <property type="entry name" value="GDHRDH"/>
</dbReference>
<evidence type="ECO:0000313" key="3">
    <source>
        <dbReference type="Proteomes" id="UP000759131"/>
    </source>
</evidence>
<dbReference type="PANTHER" id="PTHR43975">
    <property type="entry name" value="ZGC:101858"/>
    <property type="match status" value="1"/>
</dbReference>
<name>A0A7R9PYQ0_9ACAR</name>
<gene>
    <name evidence="2" type="ORF">OSB1V03_LOCUS6152</name>
</gene>
<organism evidence="2">
    <name type="scientific">Medioppia subpectinata</name>
    <dbReference type="NCBI Taxonomy" id="1979941"/>
    <lineage>
        <taxon>Eukaryota</taxon>
        <taxon>Metazoa</taxon>
        <taxon>Ecdysozoa</taxon>
        <taxon>Arthropoda</taxon>
        <taxon>Chelicerata</taxon>
        <taxon>Arachnida</taxon>
        <taxon>Acari</taxon>
        <taxon>Acariformes</taxon>
        <taxon>Sarcoptiformes</taxon>
        <taxon>Oribatida</taxon>
        <taxon>Brachypylina</taxon>
        <taxon>Oppioidea</taxon>
        <taxon>Oppiidae</taxon>
        <taxon>Medioppia</taxon>
    </lineage>
</organism>
<dbReference type="InterPro" id="IPR036291">
    <property type="entry name" value="NAD(P)-bd_dom_sf"/>
</dbReference>
<accession>A0A7R9PYQ0</accession>
<dbReference type="InterPro" id="IPR057326">
    <property type="entry name" value="KR_dom"/>
</dbReference>
<dbReference type="Pfam" id="PF13561">
    <property type="entry name" value="adh_short_C2"/>
    <property type="match status" value="1"/>
</dbReference>
<sequence>MADFLVKYKIMFNSRDFSGKVVLITGSSGGIGATTAVEFARNGAQVVITGRNADKLSDVAKDCLKISPKGLKPLEVVGDVSKDDDCKRLIDTTIKTYGKLDVLVNNAGFGKGSVITDSALMDKYKDIMDTNLRSVVYLTHLSVEHLKKTKGNIINMSSIAGLKPFSGFSVYCMSKCALDMFTKCLALELGPKGIRVNAINPGHVKTQFLKVVGYSKSQSDARYEELASKYPLSRVGESIDIANAVLFLASDEASFVTGINFSSDGGARRRNIIN</sequence>
<dbReference type="EMBL" id="OC857848">
    <property type="protein sequence ID" value="CAD7625719.1"/>
    <property type="molecule type" value="Genomic_DNA"/>
</dbReference>